<feature type="binding site" evidence="1">
    <location>
        <position position="46"/>
    </location>
    <ligand>
        <name>Zn(2+)</name>
        <dbReference type="ChEBI" id="CHEBI:29105"/>
    </ligand>
</feature>
<dbReference type="AlphaFoldDB" id="A0A1S8MRG6"/>
<dbReference type="PANTHER" id="PTHR43460">
    <property type="entry name" value="METHYLTRANSFERASE"/>
    <property type="match status" value="1"/>
</dbReference>
<organism evidence="5 6">
    <name type="scientific">Clostridium saccharobutylicum</name>
    <dbReference type="NCBI Taxonomy" id="169679"/>
    <lineage>
        <taxon>Bacteria</taxon>
        <taxon>Bacillati</taxon>
        <taxon>Bacillota</taxon>
        <taxon>Clostridia</taxon>
        <taxon>Eubacteriales</taxon>
        <taxon>Clostridiaceae</taxon>
        <taxon>Clostridium</taxon>
    </lineage>
</organism>
<accession>A0A1S8MRG6</accession>
<gene>
    <name evidence="5" type="primary">rlmA</name>
    <name evidence="5" type="ORF">CLOSAC_42160</name>
</gene>
<keyword evidence="5" id="KW-0808">Transferase</keyword>
<keyword evidence="1" id="KW-0479">Metal-binding</keyword>
<comment type="caution">
    <text evidence="5">The sequence shown here is derived from an EMBL/GenBank/DDBJ whole genome shotgun (WGS) entry which is preliminary data.</text>
</comment>
<dbReference type="Pfam" id="PF21302">
    <property type="entry name" value="Zn_ribbon_RlmA"/>
    <property type="match status" value="1"/>
</dbReference>
<keyword evidence="1" id="KW-0862">Zinc</keyword>
<evidence type="ECO:0000259" key="4">
    <source>
        <dbReference type="Pfam" id="PF21302"/>
    </source>
</evidence>
<feature type="binding site" evidence="2">
    <location>
        <position position="88"/>
    </location>
    <ligand>
        <name>S-adenosyl-L-methionine</name>
        <dbReference type="ChEBI" id="CHEBI:59789"/>
    </ligand>
</feature>
<feature type="binding site" evidence="1">
    <location>
        <position position="27"/>
    </location>
    <ligand>
        <name>Zn(2+)</name>
        <dbReference type="ChEBI" id="CHEBI:29105"/>
    </ligand>
</feature>
<dbReference type="InterPro" id="IPR029063">
    <property type="entry name" value="SAM-dependent_MTases_sf"/>
</dbReference>
<feature type="domain" description="23S rRNA (guanine(745)-N(1))-methyltransferase N-terminal" evidence="4">
    <location>
        <begin position="23"/>
        <end position="67"/>
    </location>
</feature>
<dbReference type="Gene3D" id="3.40.50.150">
    <property type="entry name" value="Vaccinia Virus protein VP39"/>
    <property type="match status" value="1"/>
</dbReference>
<dbReference type="Pfam" id="PF13847">
    <property type="entry name" value="Methyltransf_31"/>
    <property type="match status" value="1"/>
</dbReference>
<dbReference type="STRING" id="169679.CSACC_11910"/>
<name>A0A1S8MRG6_CLOSA</name>
<proteinExistence type="predicted"/>
<evidence type="ECO:0000256" key="1">
    <source>
        <dbReference type="PIRSR" id="PIRSR018249-1"/>
    </source>
</evidence>
<feature type="binding site" evidence="1">
    <location>
        <position position="42"/>
    </location>
    <ligand>
        <name>Zn(2+)</name>
        <dbReference type="ChEBI" id="CHEBI:29105"/>
    </ligand>
</feature>
<dbReference type="PIRSF" id="PIRSF018249">
    <property type="entry name" value="MyrA_prd"/>
    <property type="match status" value="1"/>
</dbReference>
<protein>
    <submittedName>
        <fullName evidence="5">23S rRNA (Guanine(745)-N(1))-methyltransferase</fullName>
        <ecNumber evidence="5">2.1.1.187</ecNumber>
    </submittedName>
</protein>
<evidence type="ECO:0000259" key="3">
    <source>
        <dbReference type="Pfam" id="PF13847"/>
    </source>
</evidence>
<evidence type="ECO:0000313" key="5">
    <source>
        <dbReference type="EMBL" id="OOM06786.1"/>
    </source>
</evidence>
<dbReference type="GO" id="GO:0052911">
    <property type="term" value="F:23S rRNA (guanine(745)-N(1))-methyltransferase activity"/>
    <property type="evidence" value="ECO:0007669"/>
    <property type="project" value="UniProtKB-EC"/>
</dbReference>
<dbReference type="Proteomes" id="UP000191154">
    <property type="component" value="Unassembled WGS sequence"/>
</dbReference>
<feature type="binding site" evidence="1">
    <location>
        <position position="24"/>
    </location>
    <ligand>
        <name>Zn(2+)</name>
        <dbReference type="ChEBI" id="CHEBI:29105"/>
    </ligand>
</feature>
<dbReference type="PANTHER" id="PTHR43460:SF1">
    <property type="entry name" value="METHYLTRANSFERASE TYPE 11 DOMAIN-CONTAINING PROTEIN"/>
    <property type="match status" value="1"/>
</dbReference>
<dbReference type="SUPFAM" id="SSF53335">
    <property type="entry name" value="S-adenosyl-L-methionine-dependent methyltransferases"/>
    <property type="match status" value="1"/>
</dbReference>
<reference evidence="5 6" key="1">
    <citation type="submission" date="2016-05" db="EMBL/GenBank/DDBJ databases">
        <title>Microbial solvent formation.</title>
        <authorList>
            <person name="Poehlein A."/>
            <person name="Montoya Solano J.D."/>
            <person name="Flitsch S."/>
            <person name="Krabben P."/>
            <person name="Duerre P."/>
            <person name="Daniel R."/>
        </authorList>
    </citation>
    <scope>NUCLEOTIDE SEQUENCE [LARGE SCALE GENOMIC DNA]</scope>
    <source>
        <strain evidence="5 6">L1-8</strain>
    </source>
</reference>
<evidence type="ECO:0000256" key="2">
    <source>
        <dbReference type="PIRSR" id="PIRSR018249-2"/>
    </source>
</evidence>
<dbReference type="InterPro" id="IPR016718">
    <property type="entry name" value="rRNA_m1G-MeTrfase_A_prd"/>
</dbReference>
<feature type="binding site" evidence="2">
    <location>
        <position position="211"/>
    </location>
    <ligand>
        <name>S-adenosyl-L-methionine</name>
        <dbReference type="ChEBI" id="CHEBI:59789"/>
    </ligand>
</feature>
<sequence>MIVRYRKRAEYNMNNAVNDILLLCPVCKEKLIKDVSNKMYKCINNHTYDIAKEGYVNLLISNQKRSKNPGDSKDMVLARIDFLSRGYYKQLCDKINEIIYEHLKDYNNGEYNILDLGCGEGYYLTSLKDYIDNKNVQANYYGMDVSKDAVKYAGKANKTCTWFVGNNFHIPAGDKSIDCILSVFSPIDIDECNRVLKDNGIFVRVLPRTDHLIQLRNIIYSEVHLNDKVYKASVDENEYIKESNVTFDIMLNKEEIVSLLKMTPHYWKTTQENKEKLDSYDSLTITIDMRIGVFKKK</sequence>
<dbReference type="EMBL" id="LZYZ01000009">
    <property type="protein sequence ID" value="OOM06786.1"/>
    <property type="molecule type" value="Genomic_DNA"/>
</dbReference>
<keyword evidence="2" id="KW-0949">S-adenosyl-L-methionine</keyword>
<dbReference type="InterPro" id="IPR048647">
    <property type="entry name" value="RlmA_N"/>
</dbReference>
<dbReference type="GO" id="GO:0046872">
    <property type="term" value="F:metal ion binding"/>
    <property type="evidence" value="ECO:0007669"/>
    <property type="project" value="UniProtKB-KW"/>
</dbReference>
<feature type="domain" description="Methyltransferase" evidence="3">
    <location>
        <begin position="110"/>
        <end position="237"/>
    </location>
</feature>
<keyword evidence="5" id="KW-0489">Methyltransferase</keyword>
<dbReference type="InterPro" id="IPR025714">
    <property type="entry name" value="Methyltranfer_dom"/>
</dbReference>
<evidence type="ECO:0000313" key="6">
    <source>
        <dbReference type="Proteomes" id="UP000191154"/>
    </source>
</evidence>
<dbReference type="InterPro" id="IPR052939">
    <property type="entry name" value="23S_rRNA_MeTrnsfrase_RlmA"/>
</dbReference>
<feature type="binding site" evidence="2">
    <location>
        <begin position="120"/>
        <end position="121"/>
    </location>
    <ligand>
        <name>S-adenosyl-L-methionine</name>
        <dbReference type="ChEBI" id="CHEBI:59789"/>
    </ligand>
</feature>
<dbReference type="CDD" id="cd02440">
    <property type="entry name" value="AdoMet_MTases"/>
    <property type="match status" value="1"/>
</dbReference>
<dbReference type="EC" id="2.1.1.187" evidence="5"/>